<dbReference type="KEGG" id="lyd:D7I47_00325"/>
<dbReference type="PANTHER" id="PTHR12126">
    <property type="entry name" value="NADH-UBIQUINONE OXIDOREDUCTASE 39 KDA SUBUNIT-RELATED"/>
    <property type="match status" value="1"/>
</dbReference>
<dbReference type="Proteomes" id="UP000278886">
    <property type="component" value="Chromosome"/>
</dbReference>
<evidence type="ECO:0000313" key="2">
    <source>
        <dbReference type="EMBL" id="AYF96847.1"/>
    </source>
</evidence>
<dbReference type="PANTHER" id="PTHR12126:SF11">
    <property type="entry name" value="NADH DEHYDROGENASE [UBIQUINONE] 1 ALPHA SUBCOMPLEX SUBUNIT 9, MITOCHONDRIAL"/>
    <property type="match status" value="1"/>
</dbReference>
<proteinExistence type="predicted"/>
<dbReference type="SUPFAM" id="SSF51735">
    <property type="entry name" value="NAD(P)-binding Rossmann-fold domains"/>
    <property type="match status" value="1"/>
</dbReference>
<keyword evidence="3" id="KW-1185">Reference proteome</keyword>
<dbReference type="InterPro" id="IPR051207">
    <property type="entry name" value="ComplexI_NDUFA9_subunit"/>
</dbReference>
<dbReference type="Pfam" id="PF13460">
    <property type="entry name" value="NAD_binding_10"/>
    <property type="match status" value="1"/>
</dbReference>
<dbReference type="InterPro" id="IPR036291">
    <property type="entry name" value="NAD(P)-bd_dom_sf"/>
</dbReference>
<evidence type="ECO:0000259" key="1">
    <source>
        <dbReference type="Pfam" id="PF13460"/>
    </source>
</evidence>
<dbReference type="InterPro" id="IPR016040">
    <property type="entry name" value="NAD(P)-bd_dom"/>
</dbReference>
<dbReference type="Gene3D" id="3.40.50.720">
    <property type="entry name" value="NAD(P)-binding Rossmann-like Domain"/>
    <property type="match status" value="1"/>
</dbReference>
<gene>
    <name evidence="2" type="ORF">D7I47_00325</name>
</gene>
<name>A0A387B3H4_9MICO</name>
<protein>
    <submittedName>
        <fullName evidence="2">NAD-dependent epimerase/dehydratase family protein</fullName>
    </submittedName>
</protein>
<sequence>MTILVTGGTGRLGRHAVDALRARGHEPRILSRRPGADHIVADLGTGEGLAAALDGVDTVLHLATTRSKDIGQTRMLLDAMAGTGAHLVFISIVGVDRAPYAYYRDKVASEEAIAASGVPHTIIRVTQFHGFVSEFLDAQRRLPVTVVVPATVQTIHMPEVAARLAELVDARPAGRVADLGGPELLTLREHAVQWQQAHGIRRPIWSLRLPGRFARAAREGGLTSGLPGGGRVTFREYLAEELGNRATNGA</sequence>
<organism evidence="2 3">
    <name type="scientific">Protaetiibacter intestinalis</name>
    <dbReference type="NCBI Taxonomy" id="2419774"/>
    <lineage>
        <taxon>Bacteria</taxon>
        <taxon>Bacillati</taxon>
        <taxon>Actinomycetota</taxon>
        <taxon>Actinomycetes</taxon>
        <taxon>Micrococcales</taxon>
        <taxon>Microbacteriaceae</taxon>
        <taxon>Protaetiibacter</taxon>
    </lineage>
</organism>
<evidence type="ECO:0000313" key="3">
    <source>
        <dbReference type="Proteomes" id="UP000278886"/>
    </source>
</evidence>
<dbReference type="GO" id="GO:0044877">
    <property type="term" value="F:protein-containing complex binding"/>
    <property type="evidence" value="ECO:0007669"/>
    <property type="project" value="TreeGrafter"/>
</dbReference>
<dbReference type="OrthoDB" id="9771302at2"/>
<feature type="domain" description="NAD(P)-binding" evidence="1">
    <location>
        <begin position="7"/>
        <end position="128"/>
    </location>
</feature>
<dbReference type="EMBL" id="CP032630">
    <property type="protein sequence ID" value="AYF96847.1"/>
    <property type="molecule type" value="Genomic_DNA"/>
</dbReference>
<dbReference type="AlphaFoldDB" id="A0A387B3H4"/>
<dbReference type="RefSeq" id="WP_120761198.1">
    <property type="nucleotide sequence ID" value="NZ_CP032630.1"/>
</dbReference>
<accession>A0A387B3H4</accession>
<reference evidence="3" key="1">
    <citation type="submission" date="2018-09" db="EMBL/GenBank/DDBJ databases">
        <title>Genome sequencing of strain 2DFWR-13.</title>
        <authorList>
            <person name="Heo J."/>
            <person name="Kim S.-J."/>
            <person name="Kwon S.-W."/>
        </authorList>
    </citation>
    <scope>NUCLEOTIDE SEQUENCE [LARGE SCALE GENOMIC DNA]</scope>
    <source>
        <strain evidence="3">2DFWR-13</strain>
    </source>
</reference>